<evidence type="ECO:0000256" key="1">
    <source>
        <dbReference type="SAM" id="MobiDB-lite"/>
    </source>
</evidence>
<accession>A0A0A7DMV7</accession>
<dbReference type="NCBIfam" id="TIGR01673">
    <property type="entry name" value="holin_LLH"/>
    <property type="match status" value="1"/>
</dbReference>
<feature type="region of interest" description="Disordered" evidence="1">
    <location>
        <begin position="114"/>
        <end position="144"/>
    </location>
</feature>
<dbReference type="Proteomes" id="UP000030928">
    <property type="component" value="Segment"/>
</dbReference>
<protein>
    <submittedName>
        <fullName evidence="2">Holin</fullName>
    </submittedName>
</protein>
<name>A0A0A7DMV7_9CAUD</name>
<dbReference type="KEGG" id="vg:23681236"/>
<dbReference type="EMBL" id="KM514685">
    <property type="protein sequence ID" value="AIS73891.1"/>
    <property type="molecule type" value="Genomic_DNA"/>
</dbReference>
<gene>
    <name evidence="2" type="ORF">LDL_033</name>
</gene>
<dbReference type="GeneID" id="23681236"/>
<evidence type="ECO:0000313" key="3">
    <source>
        <dbReference type="Proteomes" id="UP000030928"/>
    </source>
</evidence>
<reference evidence="2 3" key="1">
    <citation type="journal article" date="2014" name="Appl. Environ. Microbiol.">
        <title>Genome and proteome analysis of bacteriophage Ldl1 reveals the existence of a novel phage group infecting Lactobacillus delbrueckii subsp. Lactis.</title>
        <authorList>
            <person name="Casey E."/>
            <person name="Mahony J."/>
            <person name="Neve H."/>
            <person name="Noben J.P."/>
            <person name="Bello F.D."/>
            <person name="van Sinderen D."/>
        </authorList>
    </citation>
    <scope>NUCLEOTIDE SEQUENCE [LARGE SCALE GENOMIC DNA]</scope>
    <source>
        <strain evidence="2">Ldl1</strain>
    </source>
</reference>
<dbReference type="RefSeq" id="YP_009126475.1">
    <property type="nucleotide sequence ID" value="NC_026609.1"/>
</dbReference>
<sequence length="144" mass="15923">MNQINNLAEVVVAVVVAVIPFIFKQLEEWLEKNQTAKTVVSILPTIAKDAVVITEKLGVEEELTGNIKNLKAVQSVSEALKNLGFTDVDKQIIENAVESAYAELVKSGTLSVYKPDDKQETQQAEENKQEQPQVEQAKQATNEQ</sequence>
<feature type="compositionally biased region" description="Polar residues" evidence="1">
    <location>
        <begin position="130"/>
        <end position="144"/>
    </location>
</feature>
<feature type="compositionally biased region" description="Basic and acidic residues" evidence="1">
    <location>
        <begin position="114"/>
        <end position="129"/>
    </location>
</feature>
<dbReference type="OrthoDB" id="37000at10239"/>
<evidence type="ECO:0000313" key="2">
    <source>
        <dbReference type="EMBL" id="AIS73891.1"/>
    </source>
</evidence>
<proteinExistence type="predicted"/>
<dbReference type="InterPro" id="IPR010026">
    <property type="entry name" value="Phage_holin_LL-H"/>
</dbReference>
<dbReference type="Pfam" id="PF09682">
    <property type="entry name" value="Phage_holin_6_1"/>
    <property type="match status" value="1"/>
</dbReference>
<organism evidence="2 3">
    <name type="scientific">Lactobacillus phage Ldl1</name>
    <dbReference type="NCBI Taxonomy" id="1552735"/>
    <lineage>
        <taxon>Viruses</taxon>
        <taxon>Duplodnaviria</taxon>
        <taxon>Heunggongvirae</taxon>
        <taxon>Uroviricota</taxon>
        <taxon>Caudoviricetes</taxon>
        <taxon>Tybeckvirinae</taxon>
        <taxon>Lidleunavirus</taxon>
        <taxon>Lidleunavirus Ldl1</taxon>
    </lineage>
</organism>
<keyword evidence="3" id="KW-1185">Reference proteome</keyword>